<dbReference type="Proteomes" id="UP000267606">
    <property type="component" value="Unassembled WGS sequence"/>
</dbReference>
<accession>A0A183HG86</accession>
<dbReference type="STRING" id="387005.A0A183HG86"/>
<reference evidence="1 2" key="2">
    <citation type="submission" date="2018-11" db="EMBL/GenBank/DDBJ databases">
        <authorList>
            <consortium name="Pathogen Informatics"/>
        </authorList>
    </citation>
    <scope>NUCLEOTIDE SEQUENCE [LARGE SCALE GENOMIC DNA]</scope>
</reference>
<reference evidence="3" key="1">
    <citation type="submission" date="2016-06" db="UniProtKB">
        <authorList>
            <consortium name="WormBaseParasite"/>
        </authorList>
    </citation>
    <scope>IDENTIFICATION</scope>
</reference>
<evidence type="ECO:0000313" key="1">
    <source>
        <dbReference type="EMBL" id="VDO46740.1"/>
    </source>
</evidence>
<organism evidence="3">
    <name type="scientific">Onchocerca flexuosa</name>
    <dbReference type="NCBI Taxonomy" id="387005"/>
    <lineage>
        <taxon>Eukaryota</taxon>
        <taxon>Metazoa</taxon>
        <taxon>Ecdysozoa</taxon>
        <taxon>Nematoda</taxon>
        <taxon>Chromadorea</taxon>
        <taxon>Rhabditida</taxon>
        <taxon>Spirurina</taxon>
        <taxon>Spiruromorpha</taxon>
        <taxon>Filarioidea</taxon>
        <taxon>Onchocercidae</taxon>
        <taxon>Onchocerca</taxon>
    </lineage>
</organism>
<dbReference type="AlphaFoldDB" id="A0A183HG86"/>
<evidence type="ECO:0000313" key="2">
    <source>
        <dbReference type="Proteomes" id="UP000267606"/>
    </source>
</evidence>
<protein>
    <submittedName>
        <fullName evidence="3">PH domain-containing protein</fullName>
    </submittedName>
</protein>
<name>A0A183HG86_9BILA</name>
<sequence>MSAQNTEDINEMVSWTKQLIKRIDTIQASVAAKDALSNSSKLRSQCE</sequence>
<keyword evidence="2" id="KW-1185">Reference proteome</keyword>
<evidence type="ECO:0000313" key="3">
    <source>
        <dbReference type="WBParaSite" id="OFLC_0000649701-mRNA-1"/>
    </source>
</evidence>
<dbReference type="EMBL" id="UZAJ01006205">
    <property type="protein sequence ID" value="VDO46740.1"/>
    <property type="molecule type" value="Genomic_DNA"/>
</dbReference>
<gene>
    <name evidence="1" type="ORF">OFLC_LOCUS6499</name>
</gene>
<proteinExistence type="predicted"/>
<dbReference type="WBParaSite" id="OFLC_0000649701-mRNA-1">
    <property type="protein sequence ID" value="OFLC_0000649701-mRNA-1"/>
    <property type="gene ID" value="OFLC_0000649701"/>
</dbReference>